<dbReference type="Proteomes" id="UP000265427">
    <property type="component" value="Unassembled WGS sequence"/>
</dbReference>
<evidence type="ECO:0000313" key="1">
    <source>
        <dbReference type="EMBL" id="RHX98391.1"/>
    </source>
</evidence>
<evidence type="ECO:0000313" key="2">
    <source>
        <dbReference type="Proteomes" id="UP000265427"/>
    </source>
</evidence>
<reference evidence="1 2" key="1">
    <citation type="submission" date="2018-08" db="EMBL/GenBank/DDBJ databases">
        <title>Aphanomyces genome sequencing and annotation.</title>
        <authorList>
            <person name="Minardi D."/>
            <person name="Oidtmann B."/>
            <person name="Van Der Giezen M."/>
            <person name="Studholme D.J."/>
        </authorList>
    </citation>
    <scope>NUCLEOTIDE SEQUENCE [LARGE SCALE GENOMIC DNA]</scope>
    <source>
        <strain evidence="1 2">Kv</strain>
    </source>
</reference>
<dbReference type="EMBL" id="QUSZ01010132">
    <property type="protein sequence ID" value="RHX98391.1"/>
    <property type="molecule type" value="Genomic_DNA"/>
</dbReference>
<protein>
    <submittedName>
        <fullName evidence="1">Uncharacterized protein</fullName>
    </submittedName>
</protein>
<organism evidence="1 2">
    <name type="scientific">Aphanomyces astaci</name>
    <name type="common">Crayfish plague agent</name>
    <dbReference type="NCBI Taxonomy" id="112090"/>
    <lineage>
        <taxon>Eukaryota</taxon>
        <taxon>Sar</taxon>
        <taxon>Stramenopiles</taxon>
        <taxon>Oomycota</taxon>
        <taxon>Saprolegniomycetes</taxon>
        <taxon>Saprolegniales</taxon>
        <taxon>Verrucalvaceae</taxon>
        <taxon>Aphanomyces</taxon>
    </lineage>
</organism>
<proteinExistence type="predicted"/>
<accession>A0A396ZTA2</accession>
<sequence length="172" mass="19111">MLDLTCVVVGDGHKFSAQIDADETGHDVKIAFMKFIHGAEPMPWSCTVRCMAEMSRLRGILSLFSAVENKLTVENKLKTPLSLDISAVHLLFCCDPKKNVCIVEAKSTDLWQGMAQALLGCEVQAEVCNLHEVFGIVTNYTRWWFLRSLDDKTEKETCSLVIEGNVPTSASQ</sequence>
<gene>
    <name evidence="1" type="ORF">DYB36_014393</name>
</gene>
<dbReference type="AlphaFoldDB" id="A0A396ZTA2"/>
<comment type="caution">
    <text evidence="1">The sequence shown here is derived from an EMBL/GenBank/DDBJ whole genome shotgun (WGS) entry which is preliminary data.</text>
</comment>
<name>A0A396ZTA2_APHAT</name>